<accession>K9UEE6</accession>
<dbReference type="RefSeq" id="WP_015158760.1">
    <property type="nucleotide sequence ID" value="NC_019697.1"/>
</dbReference>
<dbReference type="HOGENOM" id="CLU_1944877_0_0_3"/>
<organism evidence="1 2">
    <name type="scientific">Chamaesiphon minutus (strain ATCC 27169 / PCC 6605)</name>
    <dbReference type="NCBI Taxonomy" id="1173020"/>
    <lineage>
        <taxon>Bacteria</taxon>
        <taxon>Bacillati</taxon>
        <taxon>Cyanobacteriota</taxon>
        <taxon>Cyanophyceae</taxon>
        <taxon>Gomontiellales</taxon>
        <taxon>Chamaesiphonaceae</taxon>
        <taxon>Chamaesiphon</taxon>
    </lineage>
</organism>
<evidence type="ECO:0000313" key="2">
    <source>
        <dbReference type="Proteomes" id="UP000010366"/>
    </source>
</evidence>
<name>K9UEE6_CHAP6</name>
<evidence type="ECO:0000313" key="1">
    <source>
        <dbReference type="EMBL" id="AFY92579.1"/>
    </source>
</evidence>
<keyword evidence="2" id="KW-1185">Reference proteome</keyword>
<proteinExistence type="predicted"/>
<dbReference type="AlphaFoldDB" id="K9UEE6"/>
<sequence length="129" mass="14488">MTIWINDSLPESWLCQDNLCLTIVPTTIEEIRTNCFKYDSQGDEYPIITATIIMGNSVICDAFARVIWQGESAIPTIPPSLIWYEPPVSGDVAFLGIADISNRVLAGYSDFPQATWLKVTFRDLFCDEC</sequence>
<reference evidence="1 2" key="1">
    <citation type="submission" date="2012-05" db="EMBL/GenBank/DDBJ databases">
        <title>Finished chromosome of genome of Chamaesiphon sp. PCC 6605.</title>
        <authorList>
            <consortium name="US DOE Joint Genome Institute"/>
            <person name="Gugger M."/>
            <person name="Coursin T."/>
            <person name="Rippka R."/>
            <person name="Tandeau De Marsac N."/>
            <person name="Huntemann M."/>
            <person name="Wei C.-L."/>
            <person name="Han J."/>
            <person name="Detter J.C."/>
            <person name="Han C."/>
            <person name="Tapia R."/>
            <person name="Chen A."/>
            <person name="Kyrpides N."/>
            <person name="Mavromatis K."/>
            <person name="Markowitz V."/>
            <person name="Szeto E."/>
            <person name="Ivanova N."/>
            <person name="Pagani I."/>
            <person name="Pati A."/>
            <person name="Goodwin L."/>
            <person name="Nordberg H.P."/>
            <person name="Cantor M.N."/>
            <person name="Hua S.X."/>
            <person name="Woyke T."/>
            <person name="Kerfeld C.A."/>
        </authorList>
    </citation>
    <scope>NUCLEOTIDE SEQUENCE [LARGE SCALE GENOMIC DNA]</scope>
    <source>
        <strain evidence="2">ATCC 27169 / PCC 6605</strain>
    </source>
</reference>
<dbReference type="EMBL" id="CP003600">
    <property type="protein sequence ID" value="AFY92579.1"/>
    <property type="molecule type" value="Genomic_DNA"/>
</dbReference>
<dbReference type="Proteomes" id="UP000010366">
    <property type="component" value="Chromosome"/>
</dbReference>
<gene>
    <name evidence="1" type="ORF">Cha6605_1402</name>
</gene>
<protein>
    <submittedName>
        <fullName evidence="1">Uncharacterized protein</fullName>
    </submittedName>
</protein>
<dbReference type="KEGG" id="cmp:Cha6605_1402"/>
<dbReference type="STRING" id="1173020.Cha6605_1402"/>